<accession>A0A6C1KT71</accession>
<dbReference type="EMBL" id="VAUP01000015">
    <property type="protein sequence ID" value="TLX43606.1"/>
    <property type="molecule type" value="Genomic_DNA"/>
</dbReference>
<evidence type="ECO:0000313" key="1">
    <source>
        <dbReference type="EMBL" id="TLX43606.1"/>
    </source>
</evidence>
<dbReference type="Proteomes" id="UP000305131">
    <property type="component" value="Unassembled WGS sequence"/>
</dbReference>
<evidence type="ECO:0000313" key="2">
    <source>
        <dbReference type="Proteomes" id="UP000305131"/>
    </source>
</evidence>
<sequence length="117" mass="12396">MTTLLPLLLARVGTNSGPMKMNVGKSGNIIEREEMAFFHMQAAVAAKPGQAAPEGLVHCCQCCLHAEGDTEVRVGKSKNKFEKEIGFLSHASSSGSTVRGATAILLCPFPAPNWRAA</sequence>
<organism evidence="1 2">
    <name type="scientific">Xanthobacter autotrophicus</name>
    <dbReference type="NCBI Taxonomy" id="280"/>
    <lineage>
        <taxon>Bacteria</taxon>
        <taxon>Pseudomonadati</taxon>
        <taxon>Pseudomonadota</taxon>
        <taxon>Alphaproteobacteria</taxon>
        <taxon>Hyphomicrobiales</taxon>
        <taxon>Xanthobacteraceae</taxon>
        <taxon>Xanthobacter</taxon>
    </lineage>
</organism>
<dbReference type="RefSeq" id="WP_138398522.1">
    <property type="nucleotide sequence ID" value="NZ_JBAFVI010000001.1"/>
</dbReference>
<dbReference type="GeneID" id="95772950"/>
<name>A0A6C1KT71_XANAU</name>
<proteinExistence type="predicted"/>
<reference evidence="1 2" key="1">
    <citation type="submission" date="2019-05" db="EMBL/GenBank/DDBJ databases">
        <authorList>
            <person name="Zhou X."/>
        </authorList>
    </citation>
    <scope>NUCLEOTIDE SEQUENCE [LARGE SCALE GENOMIC DNA]</scope>
    <source>
        <strain evidence="1 2">DSM 432</strain>
    </source>
</reference>
<gene>
    <name evidence="1" type="ORF">FBQ73_05675</name>
</gene>
<dbReference type="AlphaFoldDB" id="A0A6C1KT71"/>
<comment type="caution">
    <text evidence="1">The sequence shown here is derived from an EMBL/GenBank/DDBJ whole genome shotgun (WGS) entry which is preliminary data.</text>
</comment>
<protein>
    <submittedName>
        <fullName evidence="1">Uncharacterized protein</fullName>
    </submittedName>
</protein>